<evidence type="ECO:0000313" key="2">
    <source>
        <dbReference type="Proteomes" id="UP001155240"/>
    </source>
</evidence>
<sequence>VSTRAPLSLSEARSVVDEACLRADALLDARIAELWSAMSDPDAARQLLVRELLAAAAEERWWSDLTASRLADACTAARIWAEGDPATAELERVFCSRLRSVLGIDLAAIPRRGRSHRSDSGSA</sequence>
<feature type="non-terminal residue" evidence="1">
    <location>
        <position position="1"/>
    </location>
</feature>
<dbReference type="EMBL" id="JAMRYM010000038">
    <property type="protein sequence ID" value="MCM6762785.1"/>
    <property type="molecule type" value="Genomic_DNA"/>
</dbReference>
<reference evidence="1" key="1">
    <citation type="submission" date="2022-06" db="EMBL/GenBank/DDBJ databases">
        <title>Whole genome shotgun sequencing (WGS) of Rathayibacter sp. ZW T2_19, isolated from stored onions (Allium cepa).</title>
        <authorList>
            <person name="Stoll D.A."/>
            <person name="Huch M."/>
        </authorList>
    </citation>
    <scope>NUCLEOTIDE SEQUENCE</scope>
    <source>
        <strain evidence="1">ZW T2_19</strain>
    </source>
</reference>
<dbReference type="Proteomes" id="UP001155240">
    <property type="component" value="Unassembled WGS sequence"/>
</dbReference>
<proteinExistence type="predicted"/>
<organism evidence="1 2">
    <name type="scientific">Rathayibacter rubneri</name>
    <dbReference type="NCBI Taxonomy" id="2950106"/>
    <lineage>
        <taxon>Bacteria</taxon>
        <taxon>Bacillati</taxon>
        <taxon>Actinomycetota</taxon>
        <taxon>Actinomycetes</taxon>
        <taxon>Micrococcales</taxon>
        <taxon>Microbacteriaceae</taxon>
        <taxon>Rathayibacter</taxon>
    </lineage>
</organism>
<name>A0A9X2DXC4_9MICO</name>
<gene>
    <name evidence="1" type="ORF">NB037_10195</name>
</gene>
<dbReference type="RefSeq" id="WP_251945545.1">
    <property type="nucleotide sequence ID" value="NZ_JAMRYM010000038.1"/>
</dbReference>
<evidence type="ECO:0000313" key="1">
    <source>
        <dbReference type="EMBL" id="MCM6762785.1"/>
    </source>
</evidence>
<protein>
    <submittedName>
        <fullName evidence="1">Uncharacterized protein</fullName>
    </submittedName>
</protein>
<comment type="caution">
    <text evidence="1">The sequence shown here is derived from an EMBL/GenBank/DDBJ whole genome shotgun (WGS) entry which is preliminary data.</text>
</comment>
<keyword evidence="2" id="KW-1185">Reference proteome</keyword>
<dbReference type="AlphaFoldDB" id="A0A9X2DXC4"/>
<accession>A0A9X2DXC4</accession>